<feature type="domain" description="Calcium/calmodulin-dependent protein kinase II association-domain" evidence="2">
    <location>
        <begin position="71"/>
        <end position="186"/>
    </location>
</feature>
<evidence type="ECO:0000256" key="1">
    <source>
        <dbReference type="SAM" id="MobiDB-lite"/>
    </source>
</evidence>
<dbReference type="RefSeq" id="WP_047251469.1">
    <property type="nucleotide sequence ID" value="NZ_CP011367.1"/>
</dbReference>
<feature type="region of interest" description="Disordered" evidence="1">
    <location>
        <begin position="20"/>
        <end position="45"/>
    </location>
</feature>
<dbReference type="KEGG" id="tvr:TVD_09405"/>
<evidence type="ECO:0000313" key="3">
    <source>
        <dbReference type="EMBL" id="AKJ95559.1"/>
    </source>
</evidence>
<dbReference type="EMBL" id="CP011367">
    <property type="protein sequence ID" value="AKJ95559.1"/>
    <property type="molecule type" value="Genomic_DNA"/>
</dbReference>
<dbReference type="OrthoDB" id="953853at2"/>
<evidence type="ECO:0000313" key="4">
    <source>
        <dbReference type="Proteomes" id="UP000064201"/>
    </source>
</evidence>
<dbReference type="Gene3D" id="3.10.450.50">
    <property type="match status" value="1"/>
</dbReference>
<dbReference type="InterPro" id="IPR032710">
    <property type="entry name" value="NTF2-like_dom_sf"/>
</dbReference>
<dbReference type="AlphaFoldDB" id="A0A0G3G5A7"/>
<keyword evidence="3" id="KW-0418">Kinase</keyword>
<dbReference type="NCBIfam" id="TIGR02246">
    <property type="entry name" value="SgcJ/EcaC family oxidoreductase"/>
    <property type="match status" value="1"/>
</dbReference>
<dbReference type="InterPro" id="IPR013543">
    <property type="entry name" value="Ca/CaM-dep_prot_kinase-assoc"/>
</dbReference>
<dbReference type="STRING" id="106634.TVD_09405"/>
<protein>
    <submittedName>
        <fullName evidence="3">Protein kinase</fullName>
    </submittedName>
</protein>
<gene>
    <name evidence="3" type="ORF">TVD_09405</name>
</gene>
<keyword evidence="3" id="KW-0808">Transferase</keyword>
<dbReference type="SUPFAM" id="SSF54427">
    <property type="entry name" value="NTF2-like"/>
    <property type="match status" value="1"/>
</dbReference>
<dbReference type="GO" id="GO:0005516">
    <property type="term" value="F:calmodulin binding"/>
    <property type="evidence" value="ECO:0007669"/>
    <property type="project" value="InterPro"/>
</dbReference>
<evidence type="ECO:0000259" key="2">
    <source>
        <dbReference type="Pfam" id="PF08332"/>
    </source>
</evidence>
<keyword evidence="4" id="KW-1185">Reference proteome</keyword>
<dbReference type="Proteomes" id="UP000064201">
    <property type="component" value="Chromosome"/>
</dbReference>
<name>A0A0G3G5A7_9GAMM</name>
<organism evidence="3 4">
    <name type="scientific">Thioalkalivibrio versutus</name>
    <dbReference type="NCBI Taxonomy" id="106634"/>
    <lineage>
        <taxon>Bacteria</taxon>
        <taxon>Pseudomonadati</taxon>
        <taxon>Pseudomonadota</taxon>
        <taxon>Gammaproteobacteria</taxon>
        <taxon>Chromatiales</taxon>
        <taxon>Ectothiorhodospiraceae</taxon>
        <taxon>Thioalkalivibrio</taxon>
    </lineage>
</organism>
<dbReference type="Pfam" id="PF08332">
    <property type="entry name" value="CaMKII_AD"/>
    <property type="match status" value="1"/>
</dbReference>
<dbReference type="PATRIC" id="fig|106634.4.peg.1927"/>
<dbReference type="CDD" id="cd00531">
    <property type="entry name" value="NTF2_like"/>
    <property type="match status" value="1"/>
</dbReference>
<proteinExistence type="predicted"/>
<accession>A0A0G3G5A7</accession>
<sequence>MTTSSRPRISGTQFINADQAPRARLSLSASHRDQHHPVTGTGGDPRFGAIDTPANESCVVCAPATRRLAEELFEGWNAALQTGDARKVAERYAEDAVLLPTVSNVPRTTHAEIQDYFEHFLEKKPFGTINTRNVKLGCNKLTDAGTYTFRVTDGGETKEVPARYTFVYENRDGGWKIVHHHSSMMPTS</sequence>
<reference evidence="3 4" key="1">
    <citation type="submission" date="2015-04" db="EMBL/GenBank/DDBJ databases">
        <title>Complete Sequence for the Genome of the Thioalkalivibrio versutus D301.</title>
        <authorList>
            <person name="Mu T."/>
            <person name="Zhou J."/>
            <person name="Xu X."/>
        </authorList>
    </citation>
    <scope>NUCLEOTIDE SEQUENCE [LARGE SCALE GENOMIC DNA]</scope>
    <source>
        <strain evidence="3 4">D301</strain>
    </source>
</reference>
<dbReference type="InterPro" id="IPR011944">
    <property type="entry name" value="Steroid_delta5-4_isomerase"/>
</dbReference>
<dbReference type="GO" id="GO:0004683">
    <property type="term" value="F:calcium/calmodulin-dependent protein kinase activity"/>
    <property type="evidence" value="ECO:0007669"/>
    <property type="project" value="InterPro"/>
</dbReference>